<feature type="region of interest" description="Disordered" evidence="8">
    <location>
        <begin position="322"/>
        <end position="355"/>
    </location>
</feature>
<evidence type="ECO:0000256" key="2">
    <source>
        <dbReference type="ARBA" id="ARBA00022527"/>
    </source>
</evidence>
<dbReference type="PROSITE" id="PS00107">
    <property type="entry name" value="PROTEIN_KINASE_ATP"/>
    <property type="match status" value="1"/>
</dbReference>
<evidence type="ECO:0000259" key="9">
    <source>
        <dbReference type="PROSITE" id="PS50011"/>
    </source>
</evidence>
<evidence type="ECO:0000256" key="4">
    <source>
        <dbReference type="ARBA" id="ARBA00022741"/>
    </source>
</evidence>
<dbReference type="PROSITE" id="PS00108">
    <property type="entry name" value="PROTEIN_KINASE_ST"/>
    <property type="match status" value="1"/>
</dbReference>
<dbReference type="GO" id="GO:0004674">
    <property type="term" value="F:protein serine/threonine kinase activity"/>
    <property type="evidence" value="ECO:0007669"/>
    <property type="project" value="UniProtKB-EC"/>
</dbReference>
<dbReference type="InterPro" id="IPR011009">
    <property type="entry name" value="Kinase-like_dom_sf"/>
</dbReference>
<dbReference type="InterPro" id="IPR017441">
    <property type="entry name" value="Protein_kinase_ATP_BS"/>
</dbReference>
<dbReference type="SMART" id="SM00220">
    <property type="entry name" value="S_TKc"/>
    <property type="match status" value="1"/>
</dbReference>
<dbReference type="Gene3D" id="3.30.200.20">
    <property type="entry name" value="Phosphorylase Kinase, domain 1"/>
    <property type="match status" value="1"/>
</dbReference>
<accession>A0ABV6MP90</accession>
<evidence type="ECO:0000256" key="8">
    <source>
        <dbReference type="SAM" id="MobiDB-lite"/>
    </source>
</evidence>
<feature type="binding site" evidence="7">
    <location>
        <position position="38"/>
    </location>
    <ligand>
        <name>ATP</name>
        <dbReference type="ChEBI" id="CHEBI:30616"/>
    </ligand>
</feature>
<dbReference type="PANTHER" id="PTHR43289">
    <property type="entry name" value="MITOGEN-ACTIVATED PROTEIN KINASE KINASE KINASE 20-RELATED"/>
    <property type="match status" value="1"/>
</dbReference>
<name>A0ABV6MP90_9PSEU</name>
<dbReference type="InterPro" id="IPR000719">
    <property type="entry name" value="Prot_kinase_dom"/>
</dbReference>
<dbReference type="PROSITE" id="PS50011">
    <property type="entry name" value="PROTEIN_KINASE_DOM"/>
    <property type="match status" value="1"/>
</dbReference>
<keyword evidence="6 7" id="KW-0067">ATP-binding</keyword>
<keyword evidence="11" id="KW-1185">Reference proteome</keyword>
<dbReference type="EMBL" id="JBHLUD010000003">
    <property type="protein sequence ID" value="MFC0542124.1"/>
    <property type="molecule type" value="Genomic_DNA"/>
</dbReference>
<evidence type="ECO:0000256" key="5">
    <source>
        <dbReference type="ARBA" id="ARBA00022777"/>
    </source>
</evidence>
<comment type="caution">
    <text evidence="10">The sequence shown here is derived from an EMBL/GenBank/DDBJ whole genome shotgun (WGS) entry which is preliminary data.</text>
</comment>
<evidence type="ECO:0000256" key="7">
    <source>
        <dbReference type="PROSITE-ProRule" id="PRU10141"/>
    </source>
</evidence>
<protein>
    <recommendedName>
        <fullName evidence="1">non-specific serine/threonine protein kinase</fullName>
        <ecNumber evidence="1">2.7.11.1</ecNumber>
    </recommendedName>
</protein>
<evidence type="ECO:0000256" key="6">
    <source>
        <dbReference type="ARBA" id="ARBA00022840"/>
    </source>
</evidence>
<dbReference type="CDD" id="cd14014">
    <property type="entry name" value="STKc_PknB_like"/>
    <property type="match status" value="1"/>
</dbReference>
<sequence length="490" mass="51203">MNRVVADRYVIVGELGRGGMGVVWRADDRVIGRQVALKEIQVPPGGMDRVLREARTAGRLNDPGVVTVYDVLTDRGSTFVVMELVEAPTLADIMAAQGPLAPDRVANIGLALLTALEVAHAAGVVHRDVKPSNVMLLPGDRVKLADFGIARAMDDPGHTSNGVLGSPGYMAPELFNGGFPGPASDLWALGATLFHAVEGRGPFHRDTTAATLHAIMYEEPRLQLCQGPLAEVILGLLIQDPYQRWTPTDVRQVLSGGVRLSATRPVDPWEKEPKPGRRKALVIGGAAAAVVAVATTSAVLLSNSGQQDGVASAAALASSTTATATSALPTTTTTTAATTTSTAATTTTTSKTTTTTTKPPLVLALLTRYNNPKGFHFTGTPKSAVPAGFTREGPLGSVVAKAEPGTIKLYSCKMKTTDDHFSSVDQTGNCEGQTSLGLLGYVYQNKPTGVATTALYRCNSGNSHFDSVIANCESAKVTKEGTLGFVVTDG</sequence>
<evidence type="ECO:0000313" key="10">
    <source>
        <dbReference type="EMBL" id="MFC0542124.1"/>
    </source>
</evidence>
<proteinExistence type="predicted"/>
<gene>
    <name evidence="10" type="ORF">ACFFH7_11575</name>
</gene>
<dbReference type="Proteomes" id="UP001589810">
    <property type="component" value="Unassembled WGS sequence"/>
</dbReference>
<keyword evidence="2" id="KW-0723">Serine/threonine-protein kinase</keyword>
<keyword evidence="5 10" id="KW-0418">Kinase</keyword>
<dbReference type="EC" id="2.7.11.1" evidence="1"/>
<evidence type="ECO:0000256" key="3">
    <source>
        <dbReference type="ARBA" id="ARBA00022679"/>
    </source>
</evidence>
<evidence type="ECO:0000313" key="11">
    <source>
        <dbReference type="Proteomes" id="UP001589810"/>
    </source>
</evidence>
<dbReference type="RefSeq" id="WP_379793953.1">
    <property type="nucleotide sequence ID" value="NZ_JBHLUD010000003.1"/>
</dbReference>
<evidence type="ECO:0000256" key="1">
    <source>
        <dbReference type="ARBA" id="ARBA00012513"/>
    </source>
</evidence>
<reference evidence="10 11" key="1">
    <citation type="submission" date="2024-09" db="EMBL/GenBank/DDBJ databases">
        <authorList>
            <person name="Sun Q."/>
            <person name="Mori K."/>
        </authorList>
    </citation>
    <scope>NUCLEOTIDE SEQUENCE [LARGE SCALE GENOMIC DNA]</scope>
    <source>
        <strain evidence="10 11">TBRC 1432</strain>
    </source>
</reference>
<organism evidence="10 11">
    <name type="scientific">Kutzneria chonburiensis</name>
    <dbReference type="NCBI Taxonomy" id="1483604"/>
    <lineage>
        <taxon>Bacteria</taxon>
        <taxon>Bacillati</taxon>
        <taxon>Actinomycetota</taxon>
        <taxon>Actinomycetes</taxon>
        <taxon>Pseudonocardiales</taxon>
        <taxon>Pseudonocardiaceae</taxon>
        <taxon>Kutzneria</taxon>
    </lineage>
</organism>
<feature type="domain" description="Protein kinase" evidence="9">
    <location>
        <begin position="9"/>
        <end position="270"/>
    </location>
</feature>
<dbReference type="SUPFAM" id="SSF56112">
    <property type="entry name" value="Protein kinase-like (PK-like)"/>
    <property type="match status" value="1"/>
</dbReference>
<keyword evidence="3 10" id="KW-0808">Transferase</keyword>
<keyword evidence="4 7" id="KW-0547">Nucleotide-binding</keyword>
<dbReference type="PANTHER" id="PTHR43289:SF6">
    <property type="entry name" value="SERINE_THREONINE-PROTEIN KINASE NEKL-3"/>
    <property type="match status" value="1"/>
</dbReference>
<dbReference type="Gene3D" id="1.10.510.10">
    <property type="entry name" value="Transferase(Phosphotransferase) domain 1"/>
    <property type="match status" value="1"/>
</dbReference>
<dbReference type="Pfam" id="PF00069">
    <property type="entry name" value="Pkinase"/>
    <property type="match status" value="1"/>
</dbReference>
<dbReference type="InterPro" id="IPR008271">
    <property type="entry name" value="Ser/Thr_kinase_AS"/>
</dbReference>